<feature type="domain" description="NADP-dependent oxidoreductase" evidence="5">
    <location>
        <begin position="16"/>
        <end position="333"/>
    </location>
</feature>
<accession>Q4JMY9</accession>
<dbReference type="InterPro" id="IPR036812">
    <property type="entry name" value="NAD(P)_OxRdtase_dom_sf"/>
</dbReference>
<proteinExistence type="inferred from homology"/>
<protein>
    <recommendedName>
        <fullName evidence="4">Protein tas</fullName>
    </recommendedName>
</protein>
<dbReference type="AlphaFoldDB" id="Q4JMY9"/>
<dbReference type="CDD" id="cd19094">
    <property type="entry name" value="AKR_Tas-like"/>
    <property type="match status" value="1"/>
</dbReference>
<reference evidence="6" key="1">
    <citation type="journal article" date="2005" name="PLoS Biol.">
        <title>New insights into metabolic properties of marine bacteria encoding proteorhodopsins.</title>
        <authorList>
            <person name="Sabehi G."/>
            <person name="Loy A."/>
            <person name="Jung K.H."/>
            <person name="Partha R."/>
            <person name="Spudich J.L."/>
            <person name="Isaacson T."/>
            <person name="Hirschberg J."/>
            <person name="Wagner M."/>
            <person name="Beja O."/>
        </authorList>
    </citation>
    <scope>NUCLEOTIDE SEQUENCE</scope>
</reference>
<dbReference type="InterPro" id="IPR023210">
    <property type="entry name" value="NADP_OxRdtase_dom"/>
</dbReference>
<dbReference type="SUPFAM" id="SSF51430">
    <property type="entry name" value="NAD(P)-linked oxidoreductase"/>
    <property type="match status" value="1"/>
</dbReference>
<dbReference type="Pfam" id="PF00248">
    <property type="entry name" value="Aldo_ket_red"/>
    <property type="match status" value="1"/>
</dbReference>
<comment type="similarity">
    <text evidence="3">Belongs to the aldo/keto reductase family. Aldo/keto reductase 2 subfamily.</text>
</comment>
<evidence type="ECO:0000256" key="4">
    <source>
        <dbReference type="ARBA" id="ARBA00070119"/>
    </source>
</evidence>
<dbReference type="InterPro" id="IPR020471">
    <property type="entry name" value="AKR"/>
</dbReference>
<evidence type="ECO:0000313" key="6">
    <source>
        <dbReference type="EMBL" id="AAY90008.1"/>
    </source>
</evidence>
<dbReference type="EMBL" id="DQ068067">
    <property type="protein sequence ID" value="AAY90008.1"/>
    <property type="molecule type" value="Genomic_DNA"/>
</dbReference>
<evidence type="ECO:0000256" key="1">
    <source>
        <dbReference type="ARBA" id="ARBA00022857"/>
    </source>
</evidence>
<dbReference type="PANTHER" id="PTHR43364:SF4">
    <property type="entry name" value="NAD(P)-LINKED OXIDOREDUCTASE SUPERFAMILY PROTEIN"/>
    <property type="match status" value="1"/>
</dbReference>
<dbReference type="NCBIfam" id="NF007912">
    <property type="entry name" value="PRK10625.1"/>
    <property type="match status" value="1"/>
</dbReference>
<dbReference type="Gene3D" id="3.20.20.100">
    <property type="entry name" value="NADP-dependent oxidoreductase domain"/>
    <property type="match status" value="1"/>
</dbReference>
<evidence type="ECO:0000256" key="2">
    <source>
        <dbReference type="ARBA" id="ARBA00023002"/>
    </source>
</evidence>
<organism evidence="6">
    <name type="scientific">uncultured bacterium BAC13K9BAC</name>
    <dbReference type="NCBI Taxonomy" id="332979"/>
    <lineage>
        <taxon>Bacteria</taxon>
        <taxon>environmental samples</taxon>
    </lineage>
</organism>
<evidence type="ECO:0000256" key="3">
    <source>
        <dbReference type="ARBA" id="ARBA00038157"/>
    </source>
</evidence>
<keyword evidence="1" id="KW-0521">NADP</keyword>
<name>Q4JMY9_9BACT</name>
<keyword evidence="2" id="KW-0560">Oxidoreductase</keyword>
<dbReference type="FunFam" id="3.20.20.100:FF:000005">
    <property type="entry name" value="NADP(H)-dependent aldo-keto reductase"/>
    <property type="match status" value="1"/>
</dbReference>
<dbReference type="InterPro" id="IPR050523">
    <property type="entry name" value="AKR_Detox_Biosynth"/>
</dbReference>
<evidence type="ECO:0000259" key="5">
    <source>
        <dbReference type="Pfam" id="PF00248"/>
    </source>
</evidence>
<sequence length="342" mass="38689">MKYKKLSNTDLEVSLLCLGTMTYGEQNSEKEAHEQLDYSIAHGINFIDTAEMYAIPPKEETQGKTEEIIGTWLSKRKDRDKIVLATKVAGPGMEYLRGGSRLSRKHIMQAADDSLKRLQTDYIDLYQVHWPERKSNFFGRLGYEYSDEMGVSIEETLEAMSDLVKSGKVKYIGISNETPWGTNMYLQLAKDSGYEKIISIQNPYSLLNRIYEVGLAEISQHEGVGLLAYSPLGFGQLTGKYINKTDENTRLGLYGDWFTRYSNQNCLDAVREYSQIADKHNISLTHLALAFVNTQPFVTSNIIGATTMDQLKENIESINIDLSEEILEEVNEVHSNQPNPAP</sequence>
<dbReference type="GO" id="GO:0016491">
    <property type="term" value="F:oxidoreductase activity"/>
    <property type="evidence" value="ECO:0007669"/>
    <property type="project" value="UniProtKB-KW"/>
</dbReference>
<dbReference type="PANTHER" id="PTHR43364">
    <property type="entry name" value="NADH-SPECIFIC METHYLGLYOXAL REDUCTASE-RELATED"/>
    <property type="match status" value="1"/>
</dbReference>
<dbReference type="PRINTS" id="PR00069">
    <property type="entry name" value="ALDKETRDTASE"/>
</dbReference>